<dbReference type="InterPro" id="IPR039420">
    <property type="entry name" value="WalR-like"/>
</dbReference>
<dbReference type="Proteomes" id="UP001156666">
    <property type="component" value="Unassembled WGS sequence"/>
</dbReference>
<evidence type="ECO:0000256" key="4">
    <source>
        <dbReference type="ARBA" id="ARBA00023015"/>
    </source>
</evidence>
<dbReference type="GO" id="GO:0000976">
    <property type="term" value="F:transcription cis-regulatory region binding"/>
    <property type="evidence" value="ECO:0007669"/>
    <property type="project" value="TreeGrafter"/>
</dbReference>
<dbReference type="SUPFAM" id="SSF52172">
    <property type="entry name" value="CheY-like"/>
    <property type="match status" value="1"/>
</dbReference>
<dbReference type="InterPro" id="IPR036388">
    <property type="entry name" value="WH-like_DNA-bd_sf"/>
</dbReference>
<dbReference type="FunFam" id="1.10.10.10:FF:000018">
    <property type="entry name" value="DNA-binding response regulator ResD"/>
    <property type="match status" value="1"/>
</dbReference>
<dbReference type="Gene3D" id="3.40.50.2300">
    <property type="match status" value="1"/>
</dbReference>
<dbReference type="FunFam" id="3.40.50.2300:FF:000001">
    <property type="entry name" value="DNA-binding response regulator PhoB"/>
    <property type="match status" value="1"/>
</dbReference>
<keyword evidence="2 8" id="KW-0597">Phosphoprotein</keyword>
<evidence type="ECO:0000256" key="6">
    <source>
        <dbReference type="ARBA" id="ARBA00023163"/>
    </source>
</evidence>
<dbReference type="InterPro" id="IPR016032">
    <property type="entry name" value="Sig_transdc_resp-reg_C-effctor"/>
</dbReference>
<dbReference type="InterPro" id="IPR011006">
    <property type="entry name" value="CheY-like_superfamily"/>
</dbReference>
<feature type="domain" description="Response regulatory" evidence="10">
    <location>
        <begin position="5"/>
        <end position="121"/>
    </location>
</feature>
<keyword evidence="5 9" id="KW-0238">DNA-binding</keyword>
<dbReference type="PROSITE" id="PS51755">
    <property type="entry name" value="OMPR_PHOB"/>
    <property type="match status" value="1"/>
</dbReference>
<dbReference type="AlphaFoldDB" id="A0AA37SN06"/>
<feature type="modified residue" description="4-aspartylphosphate" evidence="8">
    <location>
        <position position="54"/>
    </location>
</feature>
<dbReference type="InterPro" id="IPR001789">
    <property type="entry name" value="Sig_transdc_resp-reg_receiver"/>
</dbReference>
<evidence type="ECO:0000313" key="13">
    <source>
        <dbReference type="Proteomes" id="UP001156666"/>
    </source>
</evidence>
<protein>
    <recommendedName>
        <fullName evidence="1">Phosphate regulon transcriptional regulatory protein PhoB</fullName>
    </recommendedName>
</protein>
<dbReference type="Pfam" id="PF00486">
    <property type="entry name" value="Trans_reg_C"/>
    <property type="match status" value="1"/>
</dbReference>
<dbReference type="GO" id="GO:0000156">
    <property type="term" value="F:phosphorelay response regulator activity"/>
    <property type="evidence" value="ECO:0007669"/>
    <property type="project" value="TreeGrafter"/>
</dbReference>
<feature type="domain" description="OmpR/PhoB-type" evidence="11">
    <location>
        <begin position="133"/>
        <end position="227"/>
    </location>
</feature>
<dbReference type="SUPFAM" id="SSF46894">
    <property type="entry name" value="C-terminal effector domain of the bipartite response regulators"/>
    <property type="match status" value="1"/>
</dbReference>
<dbReference type="Gene3D" id="1.10.10.10">
    <property type="entry name" value="Winged helix-like DNA-binding domain superfamily/Winged helix DNA-binding domain"/>
    <property type="match status" value="1"/>
</dbReference>
<reference evidence="12" key="1">
    <citation type="journal article" date="2014" name="Int. J. Syst. Evol. Microbiol.">
        <title>Complete genome sequence of Corynebacterium casei LMG S-19264T (=DSM 44701T), isolated from a smear-ripened cheese.</title>
        <authorList>
            <consortium name="US DOE Joint Genome Institute (JGI-PGF)"/>
            <person name="Walter F."/>
            <person name="Albersmeier A."/>
            <person name="Kalinowski J."/>
            <person name="Ruckert C."/>
        </authorList>
    </citation>
    <scope>NUCLEOTIDE SEQUENCE</scope>
    <source>
        <strain evidence="12">NBRC 108769</strain>
    </source>
</reference>
<organism evidence="12 13">
    <name type="scientific">Portibacter lacus</name>
    <dbReference type="NCBI Taxonomy" id="1099794"/>
    <lineage>
        <taxon>Bacteria</taxon>
        <taxon>Pseudomonadati</taxon>
        <taxon>Bacteroidota</taxon>
        <taxon>Saprospiria</taxon>
        <taxon>Saprospirales</taxon>
        <taxon>Haliscomenobacteraceae</taxon>
        <taxon>Portibacter</taxon>
    </lineage>
</organism>
<evidence type="ECO:0000256" key="3">
    <source>
        <dbReference type="ARBA" id="ARBA00023012"/>
    </source>
</evidence>
<dbReference type="PROSITE" id="PS50110">
    <property type="entry name" value="RESPONSE_REGULATORY"/>
    <property type="match status" value="1"/>
</dbReference>
<evidence type="ECO:0000256" key="7">
    <source>
        <dbReference type="ARBA" id="ARBA00024735"/>
    </source>
</evidence>
<proteinExistence type="predicted"/>
<evidence type="ECO:0000256" key="8">
    <source>
        <dbReference type="PROSITE-ProRule" id="PRU00169"/>
    </source>
</evidence>
<keyword evidence="6" id="KW-0804">Transcription</keyword>
<dbReference type="GO" id="GO:0032993">
    <property type="term" value="C:protein-DNA complex"/>
    <property type="evidence" value="ECO:0007669"/>
    <property type="project" value="TreeGrafter"/>
</dbReference>
<dbReference type="CDD" id="cd00383">
    <property type="entry name" value="trans_reg_C"/>
    <property type="match status" value="1"/>
</dbReference>
<reference evidence="12" key="2">
    <citation type="submission" date="2023-01" db="EMBL/GenBank/DDBJ databases">
        <title>Draft genome sequence of Portibacter lacus strain NBRC 108769.</title>
        <authorList>
            <person name="Sun Q."/>
            <person name="Mori K."/>
        </authorList>
    </citation>
    <scope>NUCLEOTIDE SEQUENCE</scope>
    <source>
        <strain evidence="12">NBRC 108769</strain>
    </source>
</reference>
<dbReference type="Pfam" id="PF00072">
    <property type="entry name" value="Response_reg"/>
    <property type="match status" value="1"/>
</dbReference>
<dbReference type="RefSeq" id="WP_235294153.1">
    <property type="nucleotide sequence ID" value="NZ_BSOH01000011.1"/>
</dbReference>
<evidence type="ECO:0000256" key="5">
    <source>
        <dbReference type="ARBA" id="ARBA00023125"/>
    </source>
</evidence>
<dbReference type="SMART" id="SM00862">
    <property type="entry name" value="Trans_reg_C"/>
    <property type="match status" value="1"/>
</dbReference>
<accession>A0AA37SN06</accession>
<evidence type="ECO:0000259" key="10">
    <source>
        <dbReference type="PROSITE" id="PS50110"/>
    </source>
</evidence>
<evidence type="ECO:0000256" key="2">
    <source>
        <dbReference type="ARBA" id="ARBA00022553"/>
    </source>
</evidence>
<dbReference type="PANTHER" id="PTHR48111:SF21">
    <property type="entry name" value="DNA-BINDING DUAL MASTER TRANSCRIPTIONAL REGULATOR RPAA"/>
    <property type="match status" value="1"/>
</dbReference>
<feature type="DNA-binding region" description="OmpR/PhoB-type" evidence="9">
    <location>
        <begin position="133"/>
        <end position="227"/>
    </location>
</feature>
<keyword evidence="3" id="KW-0902">Two-component regulatory system</keyword>
<keyword evidence="4" id="KW-0805">Transcription regulation</keyword>
<evidence type="ECO:0000313" key="12">
    <source>
        <dbReference type="EMBL" id="GLR17446.1"/>
    </source>
</evidence>
<evidence type="ECO:0000256" key="1">
    <source>
        <dbReference type="ARBA" id="ARBA00013332"/>
    </source>
</evidence>
<dbReference type="GO" id="GO:0006355">
    <property type="term" value="P:regulation of DNA-templated transcription"/>
    <property type="evidence" value="ECO:0007669"/>
    <property type="project" value="InterPro"/>
</dbReference>
<dbReference type="PANTHER" id="PTHR48111">
    <property type="entry name" value="REGULATOR OF RPOS"/>
    <property type="match status" value="1"/>
</dbReference>
<comment type="function">
    <text evidence="7">This protein is a positive regulator for the phosphate regulon. Transcription of this operon is positively regulated by PhoB and PhoR when phosphate is limited.</text>
</comment>
<gene>
    <name evidence="12" type="primary">phoP_2</name>
    <name evidence="12" type="ORF">GCM10007940_20610</name>
</gene>
<name>A0AA37SN06_9BACT</name>
<dbReference type="EMBL" id="BSOH01000011">
    <property type="protein sequence ID" value="GLR17446.1"/>
    <property type="molecule type" value="Genomic_DNA"/>
</dbReference>
<keyword evidence="13" id="KW-1185">Reference proteome</keyword>
<dbReference type="SMART" id="SM00448">
    <property type="entry name" value="REC"/>
    <property type="match status" value="1"/>
</dbReference>
<dbReference type="InterPro" id="IPR001867">
    <property type="entry name" value="OmpR/PhoB-type_DNA-bd"/>
</dbReference>
<evidence type="ECO:0000256" key="9">
    <source>
        <dbReference type="PROSITE-ProRule" id="PRU01091"/>
    </source>
</evidence>
<evidence type="ECO:0000259" key="11">
    <source>
        <dbReference type="PROSITE" id="PS51755"/>
    </source>
</evidence>
<comment type="caution">
    <text evidence="12">The sequence shown here is derived from an EMBL/GenBank/DDBJ whole genome shotgun (WGS) entry which is preliminary data.</text>
</comment>
<sequence length="227" mass="26273">MSKARILLVDDEPDILEMLSYNLEKEDYKIETATNGLDAIEKAKSFSPDLILLDIMMPEMDGVEVCYQLRENDQFADTIIAFLTARTEDFTQISALEAGGDDFILKPIKPNVFKSRIKALLRRNDKKDAKKEKVKFKFGPLVINTEKYNIRLDGKKIKMAKKEFELLLLLTSSPGKVFKREEILRKVWGREVIVGDRTIDVHIRKLREKIGNDYFKTLKGVGYKFEF</sequence>
<dbReference type="GO" id="GO:0005829">
    <property type="term" value="C:cytosol"/>
    <property type="evidence" value="ECO:0007669"/>
    <property type="project" value="TreeGrafter"/>
</dbReference>